<keyword evidence="1" id="KW-0732">Signal</keyword>
<gene>
    <name evidence="2" type="ORF">WJU22_10115</name>
</gene>
<dbReference type="SUPFAM" id="SSF48452">
    <property type="entry name" value="TPR-like"/>
    <property type="match status" value="1"/>
</dbReference>
<evidence type="ECO:0000256" key="1">
    <source>
        <dbReference type="SAM" id="SignalP"/>
    </source>
</evidence>
<feature type="chain" id="PRO_5045742365" evidence="1">
    <location>
        <begin position="26"/>
        <end position="530"/>
    </location>
</feature>
<dbReference type="Pfam" id="PF12741">
    <property type="entry name" value="SusD-like"/>
    <property type="match status" value="1"/>
</dbReference>
<accession>A0ABZ2Z8R1</accession>
<reference evidence="2 3" key="1">
    <citation type="submission" date="2024-03" db="EMBL/GenBank/DDBJ databases">
        <title>Chitinophaga caseinilytica sp. nov., a casein hydrolysing bacterium isolated from forest soil.</title>
        <authorList>
            <person name="Lee D.S."/>
            <person name="Han D.M."/>
            <person name="Baek J.H."/>
            <person name="Choi D.G."/>
            <person name="Jeon J.H."/>
            <person name="Jeon C.O."/>
        </authorList>
    </citation>
    <scope>NUCLEOTIDE SEQUENCE [LARGE SCALE GENOMIC DNA]</scope>
    <source>
        <strain evidence="2 3">KACC 19118</strain>
    </source>
</reference>
<sequence length="530" mass="58980">MKKITSIYKLIPAAALTLAIAGQTACTKNFESFNTNPNELTDSLLKYDYKYVGAFIPGMLTSIYSTVDWQYQLQQNLNADIYSGFMGIPTPFNSGKNNSNYFMMDWNNWVFKVPYDNIMSGWKLVQERGAKTRPDLFAVATIVKVTAMHRVTDVFGPIPYSKFGAGGFSTPYDSQESVYNAFFTELDQAIASLTTFDKTNPGGKAQLKPFDLVYGGEYANWIRLANSLKLRLAMRLAYIKPTLAKQKAEEAVANEYGVFTSNAQNATVHSGNGITVSNSLYVISQEYNDIRMGATMESFLKGYNDPRLPKYFRASALAGGGFKGVRNGIDIKVKTDYETFSPLNIERSTPIRVMSASEMFFLRAEGAIRGWDMKGTAKTLYEEGIRTSFAQFDAGDASAYIANGTAKPATYTDPVNADNNVTAADSYLSTMTIAWNEGDGFEKKLERILTQKWISLFPDGQEAWTEFRRTGYPKLWPVVVNLSGGTVTGFINRLPFPPDEYKNNKDETTKAAALLGGLDNPGTKLWWQRP</sequence>
<dbReference type="InterPro" id="IPR011990">
    <property type="entry name" value="TPR-like_helical_dom_sf"/>
</dbReference>
<evidence type="ECO:0000313" key="2">
    <source>
        <dbReference type="EMBL" id="WZN48527.1"/>
    </source>
</evidence>
<dbReference type="InterPro" id="IPR024302">
    <property type="entry name" value="SusD-like"/>
</dbReference>
<dbReference type="Gene3D" id="1.25.40.390">
    <property type="match status" value="1"/>
</dbReference>
<dbReference type="RefSeq" id="WP_341843117.1">
    <property type="nucleotide sequence ID" value="NZ_CP149792.1"/>
</dbReference>
<keyword evidence="3" id="KW-1185">Reference proteome</keyword>
<dbReference type="EMBL" id="CP150096">
    <property type="protein sequence ID" value="WZN48527.1"/>
    <property type="molecule type" value="Genomic_DNA"/>
</dbReference>
<proteinExistence type="predicted"/>
<feature type="signal peptide" evidence="1">
    <location>
        <begin position="1"/>
        <end position="25"/>
    </location>
</feature>
<protein>
    <submittedName>
        <fullName evidence="2">RagB/SusD family nutrient uptake outer membrane protein</fullName>
    </submittedName>
</protein>
<evidence type="ECO:0000313" key="3">
    <source>
        <dbReference type="Proteomes" id="UP001449657"/>
    </source>
</evidence>
<organism evidence="2 3">
    <name type="scientific">Chitinophaga caseinilytica</name>
    <dbReference type="NCBI Taxonomy" id="2267521"/>
    <lineage>
        <taxon>Bacteria</taxon>
        <taxon>Pseudomonadati</taxon>
        <taxon>Bacteroidota</taxon>
        <taxon>Chitinophagia</taxon>
        <taxon>Chitinophagales</taxon>
        <taxon>Chitinophagaceae</taxon>
        <taxon>Chitinophaga</taxon>
    </lineage>
</organism>
<name>A0ABZ2Z8R1_9BACT</name>
<dbReference type="Proteomes" id="UP001449657">
    <property type="component" value="Chromosome"/>
</dbReference>